<reference evidence="1" key="1">
    <citation type="submission" date="2020-08" db="EMBL/GenBank/DDBJ databases">
        <title>Multicomponent nature underlies the extraordinary mechanical properties of spider dragline silk.</title>
        <authorList>
            <person name="Kono N."/>
            <person name="Nakamura H."/>
            <person name="Mori M."/>
            <person name="Yoshida Y."/>
            <person name="Ohtoshi R."/>
            <person name="Malay A.D."/>
            <person name="Moran D.A.P."/>
            <person name="Tomita M."/>
            <person name="Numata K."/>
            <person name="Arakawa K."/>
        </authorList>
    </citation>
    <scope>NUCLEOTIDE SEQUENCE</scope>
</reference>
<evidence type="ECO:0000313" key="2">
    <source>
        <dbReference type="Proteomes" id="UP000887013"/>
    </source>
</evidence>
<sequence length="343" mass="39214">MSSQKPKLKDKSSNLHFKNIIAEQRLEPARTNEKEIDSLQSEQPHTHIGMVKEEKGGIIGEYTIHQSTGLELKSTSRENESKRKSLNTALKSMEQQMYLHSSKDDNPIYKNILIGALDPEYLNKEKLVLSGKTNKFQDRSERRNPKCSVSLHGGEEINSLCRRNQEQKKECYYSVEDSSIFENVCSGEGSPEIIDYENLCSKRKTPNLQAYKELGEQSGSASASFEWSSEIVDYENLLSKRKNSKSLTRKELSEPTFSTLFENIQPESIYALRVNLPPESLNPTGCKLDEGTKTHSQRLFMDNIIMLPNVPPHTTGMSLPRLRLGRRFRVIRNKVAKLFDRKK</sequence>
<proteinExistence type="predicted"/>
<organism evidence="1 2">
    <name type="scientific">Nephila pilipes</name>
    <name type="common">Giant wood spider</name>
    <name type="synonym">Nephila maculata</name>
    <dbReference type="NCBI Taxonomy" id="299642"/>
    <lineage>
        <taxon>Eukaryota</taxon>
        <taxon>Metazoa</taxon>
        <taxon>Ecdysozoa</taxon>
        <taxon>Arthropoda</taxon>
        <taxon>Chelicerata</taxon>
        <taxon>Arachnida</taxon>
        <taxon>Araneae</taxon>
        <taxon>Araneomorphae</taxon>
        <taxon>Entelegynae</taxon>
        <taxon>Araneoidea</taxon>
        <taxon>Nephilidae</taxon>
        <taxon>Nephila</taxon>
    </lineage>
</organism>
<protein>
    <submittedName>
        <fullName evidence="1">Uncharacterized protein</fullName>
    </submittedName>
</protein>
<name>A0A8X6JT63_NEPPI</name>
<dbReference type="EMBL" id="BMAW01092953">
    <property type="protein sequence ID" value="GFS57824.1"/>
    <property type="molecule type" value="Genomic_DNA"/>
</dbReference>
<keyword evidence="2" id="KW-1185">Reference proteome</keyword>
<gene>
    <name evidence="1" type="ORF">NPIL_283911</name>
</gene>
<dbReference type="Proteomes" id="UP000887013">
    <property type="component" value="Unassembled WGS sequence"/>
</dbReference>
<accession>A0A8X6JT63</accession>
<dbReference type="AlphaFoldDB" id="A0A8X6JT63"/>
<comment type="caution">
    <text evidence="1">The sequence shown here is derived from an EMBL/GenBank/DDBJ whole genome shotgun (WGS) entry which is preliminary data.</text>
</comment>
<evidence type="ECO:0000313" key="1">
    <source>
        <dbReference type="EMBL" id="GFS57824.1"/>
    </source>
</evidence>